<evidence type="ECO:0000313" key="4">
    <source>
        <dbReference type="Proteomes" id="UP000018144"/>
    </source>
</evidence>
<proteinExistence type="inferred from homology"/>
<dbReference type="Proteomes" id="UP000018144">
    <property type="component" value="Unassembled WGS sequence"/>
</dbReference>
<evidence type="ECO:0000256" key="2">
    <source>
        <dbReference type="SAM" id="Phobius"/>
    </source>
</evidence>
<dbReference type="SUPFAM" id="SSF89372">
    <property type="entry name" value="Fucose-specific lectin"/>
    <property type="match status" value="2"/>
</dbReference>
<dbReference type="AlphaFoldDB" id="U4LFP5"/>
<sequence length="447" mass="48930">MSYNHEPKYPDQVHDVERDSQADISAVDNNVNESQYELRTPLASPGTPGSYVIVSRTNTNPVKEKRPPCGIRSRWLRWALGLFILSVVLVLAIGLPVALGGNKTNKIEGPQAPSNNHPDVMAPVPRISVYKNSALGVLASSRNSKLAFQGPDGQLDIQEFTVSDDGRHATLGTSYALSVITEPKEKTPIASIPFEDNQAAIIYIAKNNTIQSREGILAIEELRSSSSLSTSAIDVHEQSQIAALSYSALQTAGVFFQFPNGSIVSYHIVNNLWVFDQVLPITGLNGTALAVVDYKPISGANETRLFYQDVNSTVVDICGNGELGSKMKWAPCQIKSPTMKAMPFTSIAATAAGVNGYLRILYHSSDNSGMYLMDTWYDGNKWHGPVAIEFIIDPSAQIVADPYPYGYGDTSVWYSNGTRVEQLIWRSNVQMWDPVEEFGLSPENSYS</sequence>
<protein>
    <submittedName>
        <fullName evidence="3">Uncharacterized protein</fullName>
    </submittedName>
</protein>
<gene>
    <name evidence="3" type="ORF">PCON_08534</name>
</gene>
<dbReference type="EMBL" id="HF935439">
    <property type="protein sequence ID" value="CCX30337.1"/>
    <property type="molecule type" value="Genomic_DNA"/>
</dbReference>
<keyword evidence="2" id="KW-1133">Transmembrane helix</keyword>
<keyword evidence="2" id="KW-0812">Transmembrane</keyword>
<dbReference type="Pfam" id="PF07938">
    <property type="entry name" value="Fungal_lectin"/>
    <property type="match status" value="1"/>
</dbReference>
<evidence type="ECO:0000313" key="3">
    <source>
        <dbReference type="EMBL" id="CCX30337.1"/>
    </source>
</evidence>
<comment type="similarity">
    <text evidence="1">Belongs to the fungal fucose-specific lectin family.</text>
</comment>
<dbReference type="OrthoDB" id="5326422at2759"/>
<evidence type="ECO:0000256" key="1">
    <source>
        <dbReference type="ARBA" id="ARBA00009042"/>
    </source>
</evidence>
<dbReference type="Gene3D" id="2.120.10.70">
    <property type="entry name" value="Fucose-specific lectin"/>
    <property type="match status" value="1"/>
</dbReference>
<dbReference type="InterPro" id="IPR012475">
    <property type="entry name" value="Fungal_lectin"/>
</dbReference>
<accession>U4LFP5</accession>
<name>U4LFP5_PYROM</name>
<organism evidence="3 4">
    <name type="scientific">Pyronema omphalodes (strain CBS 100304)</name>
    <name type="common">Pyronema confluens</name>
    <dbReference type="NCBI Taxonomy" id="1076935"/>
    <lineage>
        <taxon>Eukaryota</taxon>
        <taxon>Fungi</taxon>
        <taxon>Dikarya</taxon>
        <taxon>Ascomycota</taxon>
        <taxon>Pezizomycotina</taxon>
        <taxon>Pezizomycetes</taxon>
        <taxon>Pezizales</taxon>
        <taxon>Pyronemataceae</taxon>
        <taxon>Pyronema</taxon>
    </lineage>
</organism>
<feature type="transmembrane region" description="Helical" evidence="2">
    <location>
        <begin position="75"/>
        <end position="99"/>
    </location>
</feature>
<keyword evidence="4" id="KW-1185">Reference proteome</keyword>
<reference evidence="3 4" key="1">
    <citation type="journal article" date="2013" name="PLoS Genet.">
        <title>The genome and development-dependent transcriptomes of Pyronema confluens: a window into fungal evolution.</title>
        <authorList>
            <person name="Traeger S."/>
            <person name="Altegoer F."/>
            <person name="Freitag M."/>
            <person name="Gabaldon T."/>
            <person name="Kempken F."/>
            <person name="Kumar A."/>
            <person name="Marcet-Houben M."/>
            <person name="Poggeler S."/>
            <person name="Stajich J.E."/>
            <person name="Nowrousian M."/>
        </authorList>
    </citation>
    <scope>NUCLEOTIDE SEQUENCE [LARGE SCALE GENOMIC DNA]</scope>
    <source>
        <strain evidence="4">CBS 100304</strain>
        <tissue evidence="3">Vegetative mycelium</tissue>
    </source>
</reference>
<keyword evidence="2" id="KW-0472">Membrane</keyword>